<feature type="chain" id="PRO_5020240785" description="DUF4185 domain-containing protein" evidence="1">
    <location>
        <begin position="21"/>
        <end position="398"/>
    </location>
</feature>
<dbReference type="AlphaFoldDB" id="A0A4Q2U7F5"/>
<dbReference type="RefSeq" id="WP_129227885.1">
    <property type="nucleotide sequence ID" value="NZ_QYBB01000018.1"/>
</dbReference>
<protein>
    <recommendedName>
        <fullName evidence="4">DUF4185 domain-containing protein</fullName>
    </recommendedName>
</protein>
<dbReference type="Proteomes" id="UP000290759">
    <property type="component" value="Unassembled WGS sequence"/>
</dbReference>
<evidence type="ECO:0000313" key="2">
    <source>
        <dbReference type="EMBL" id="RYC31031.1"/>
    </source>
</evidence>
<evidence type="ECO:0000313" key="3">
    <source>
        <dbReference type="Proteomes" id="UP000290759"/>
    </source>
</evidence>
<sequence length="398" mass="42622">MRPRVPALLLALLAACPAAAGEAPRLRVALAPGAPETVYAAPADGCTPDDVPDAPVRAFRDAAGGVALFGLHYDNRALRGPDLGHLKIDCHVVYASHGDPDPARYDDRSWIAATWTADGKDVSALIHHEYQANEHPGRCRFPDYMQCWSNTVLEVRSADDGADFARPATVVASAPFRQDVDQGRHRGFFNPSNIVADGRYEYFMASTTGWDEAASVAGLAPEAGRDQGAGVCLFRSATPAEPRSWRAWDGRGFSIAYADPYRGTPHPKPCAVVAPFPAPVGSIVRVEPGGLWLAAFQAKADAGSFPVSGFYTATSPDLLHWGAPRLLLAGPTLYDDPCRAGGPLVSYPVILDPASPSRNFDRAGRSVDLYYDVLQTEGCSVTGRRSLVRRRATIEAAP</sequence>
<reference evidence="2 3" key="1">
    <citation type="submission" date="2018-12" db="EMBL/GenBank/DDBJ databases">
        <authorList>
            <person name="Grouzdev D.S."/>
            <person name="Krutkina M.S."/>
        </authorList>
    </citation>
    <scope>NUCLEOTIDE SEQUENCE [LARGE SCALE GENOMIC DNA]</scope>
    <source>
        <strain evidence="2 3">RmlP026</strain>
    </source>
</reference>
<organism evidence="2 3">
    <name type="scientific">Lichenibacterium minor</name>
    <dbReference type="NCBI Taxonomy" id="2316528"/>
    <lineage>
        <taxon>Bacteria</taxon>
        <taxon>Pseudomonadati</taxon>
        <taxon>Pseudomonadota</taxon>
        <taxon>Alphaproteobacteria</taxon>
        <taxon>Hyphomicrobiales</taxon>
        <taxon>Lichenihabitantaceae</taxon>
        <taxon>Lichenibacterium</taxon>
    </lineage>
</organism>
<reference evidence="2 3" key="2">
    <citation type="submission" date="2019-02" db="EMBL/GenBank/DDBJ databases">
        <title>'Lichenibacterium ramalinii' gen. nov. sp. nov., 'Lichenibacterium minor' gen. nov. sp. nov.</title>
        <authorList>
            <person name="Pankratov T."/>
        </authorList>
    </citation>
    <scope>NUCLEOTIDE SEQUENCE [LARGE SCALE GENOMIC DNA]</scope>
    <source>
        <strain evidence="2 3">RmlP026</strain>
    </source>
</reference>
<comment type="caution">
    <text evidence="2">The sequence shown here is derived from an EMBL/GenBank/DDBJ whole genome shotgun (WGS) entry which is preliminary data.</text>
</comment>
<dbReference type="PROSITE" id="PS51257">
    <property type="entry name" value="PROKAR_LIPOPROTEIN"/>
    <property type="match status" value="1"/>
</dbReference>
<evidence type="ECO:0000256" key="1">
    <source>
        <dbReference type="SAM" id="SignalP"/>
    </source>
</evidence>
<dbReference type="OrthoDB" id="7042075at2"/>
<keyword evidence="1" id="KW-0732">Signal</keyword>
<proteinExistence type="predicted"/>
<accession>A0A4Q2U7F5</accession>
<name>A0A4Q2U7F5_9HYPH</name>
<evidence type="ECO:0008006" key="4">
    <source>
        <dbReference type="Google" id="ProtNLM"/>
    </source>
</evidence>
<dbReference type="EMBL" id="QYBB01000018">
    <property type="protein sequence ID" value="RYC31031.1"/>
    <property type="molecule type" value="Genomic_DNA"/>
</dbReference>
<feature type="signal peptide" evidence="1">
    <location>
        <begin position="1"/>
        <end position="20"/>
    </location>
</feature>
<keyword evidence="3" id="KW-1185">Reference proteome</keyword>
<gene>
    <name evidence="2" type="ORF">D3273_15975</name>
</gene>